<comment type="caution">
    <text evidence="1">The sequence shown here is derived from an EMBL/GenBank/DDBJ whole genome shotgun (WGS) entry which is preliminary data.</text>
</comment>
<evidence type="ECO:0000313" key="1">
    <source>
        <dbReference type="EMBL" id="OAN45407.1"/>
    </source>
</evidence>
<dbReference type="Proteomes" id="UP000078543">
    <property type="component" value="Unassembled WGS sequence"/>
</dbReference>
<dbReference type="STRING" id="1437059.A6A05_04345"/>
<proteinExistence type="predicted"/>
<dbReference type="EMBL" id="LWQU01000185">
    <property type="protein sequence ID" value="OAN45407.1"/>
    <property type="molecule type" value="Genomic_DNA"/>
</dbReference>
<accession>A0A178MB86</accession>
<sequence length="67" mass="7373">MIAHSVMTFPISRGLEGLNRLTTYLNALPLAGDWHFSHGTRFDQTEVAIDFELSADLDLVRSSPGLA</sequence>
<gene>
    <name evidence="1" type="ORF">A6A05_04345</name>
</gene>
<organism evidence="1 2">
    <name type="scientific">Magnetospirillum moscoviense</name>
    <dbReference type="NCBI Taxonomy" id="1437059"/>
    <lineage>
        <taxon>Bacteria</taxon>
        <taxon>Pseudomonadati</taxon>
        <taxon>Pseudomonadota</taxon>
        <taxon>Alphaproteobacteria</taxon>
        <taxon>Rhodospirillales</taxon>
        <taxon>Rhodospirillaceae</taxon>
        <taxon>Magnetospirillum</taxon>
    </lineage>
</organism>
<reference evidence="1 2" key="1">
    <citation type="submission" date="2016-04" db="EMBL/GenBank/DDBJ databases">
        <title>Draft genome sequence of freshwater magnetotactic bacteria Magnetospirillum marisnigri SP-1 and Magnetospirillum moscoviense BB-1.</title>
        <authorList>
            <person name="Koziaeva V."/>
            <person name="Dziuba M.V."/>
            <person name="Ivanov T.M."/>
            <person name="Kuznetsov B."/>
            <person name="Grouzdev D.S."/>
        </authorList>
    </citation>
    <scope>NUCLEOTIDE SEQUENCE [LARGE SCALE GENOMIC DNA]</scope>
    <source>
        <strain evidence="1 2">BB-1</strain>
    </source>
</reference>
<protein>
    <submittedName>
        <fullName evidence="1">Uncharacterized protein</fullName>
    </submittedName>
</protein>
<name>A0A178MB86_9PROT</name>
<dbReference type="AlphaFoldDB" id="A0A178MB86"/>
<evidence type="ECO:0000313" key="2">
    <source>
        <dbReference type="Proteomes" id="UP000078543"/>
    </source>
</evidence>
<keyword evidence="2" id="KW-1185">Reference proteome</keyword>